<dbReference type="Proteomes" id="UP000256321">
    <property type="component" value="Unassembled WGS sequence"/>
</dbReference>
<accession>A0A3D8HAF4</accession>
<evidence type="ECO:0000256" key="4">
    <source>
        <dbReference type="ARBA" id="ARBA00023315"/>
    </source>
</evidence>
<evidence type="ECO:0000313" key="7">
    <source>
        <dbReference type="EMBL" id="MBC8603319.1"/>
    </source>
</evidence>
<evidence type="ECO:0000313" key="10">
    <source>
        <dbReference type="Proteomes" id="UP000629596"/>
    </source>
</evidence>
<evidence type="ECO:0000256" key="2">
    <source>
        <dbReference type="ARBA" id="ARBA00022649"/>
    </source>
</evidence>
<dbReference type="PANTHER" id="PTHR36449">
    <property type="entry name" value="ACETYLTRANSFERASE-RELATED"/>
    <property type="match status" value="1"/>
</dbReference>
<dbReference type="SUPFAM" id="SSF55729">
    <property type="entry name" value="Acyl-CoA N-acyltransferases (Nat)"/>
    <property type="match status" value="1"/>
</dbReference>
<dbReference type="Gene3D" id="3.40.630.30">
    <property type="match status" value="1"/>
</dbReference>
<reference evidence="7 10" key="2">
    <citation type="submission" date="2020-08" db="EMBL/GenBank/DDBJ databases">
        <title>Genome public.</title>
        <authorList>
            <person name="Liu C."/>
            <person name="Sun Q."/>
        </authorList>
    </citation>
    <scope>NUCLEOTIDE SEQUENCE [LARGE SCALE GENOMIC DNA]</scope>
    <source>
        <strain evidence="7 10">426_9</strain>
    </source>
</reference>
<keyword evidence="1" id="KW-0678">Repressor</keyword>
<dbReference type="Proteomes" id="UP000629596">
    <property type="component" value="Unassembled WGS sequence"/>
</dbReference>
<dbReference type="RefSeq" id="WP_115500812.1">
    <property type="nucleotide sequence ID" value="NZ_JACRTI010000053.1"/>
</dbReference>
<sequence length="170" mass="19524">MRLIKIEDTEIIKPFNCGDDDLNGFLLEDARFYQEQLIANTFIWEDDEETIAFFSLLNDKISQTTMDKNLWRKLRKAFPHQKHLGSYPAVKIGRLGVAASHRGEGIGTDIVSAVKQMLINHQSVSATRFLTVDAYHSAVSFYEKNGFRPLVNESCEDTFPMYFDLIQLIK</sequence>
<proteinExistence type="predicted"/>
<evidence type="ECO:0000313" key="9">
    <source>
        <dbReference type="Proteomes" id="UP000256321"/>
    </source>
</evidence>
<keyword evidence="4" id="KW-0012">Acyltransferase</keyword>
<evidence type="ECO:0000256" key="5">
    <source>
        <dbReference type="ARBA" id="ARBA00049880"/>
    </source>
</evidence>
<dbReference type="EMBL" id="QREV01000053">
    <property type="protein sequence ID" value="RDU47976.1"/>
    <property type="molecule type" value="Genomic_DNA"/>
</dbReference>
<dbReference type="PROSITE" id="PS51186">
    <property type="entry name" value="GNAT"/>
    <property type="match status" value="1"/>
</dbReference>
<dbReference type="Pfam" id="PF13673">
    <property type="entry name" value="Acetyltransf_10"/>
    <property type="match status" value="1"/>
</dbReference>
<keyword evidence="10" id="KW-1185">Reference proteome</keyword>
<protein>
    <submittedName>
        <fullName evidence="8">GNAT family N-acetyltransferase</fullName>
    </submittedName>
</protein>
<comment type="caution">
    <text evidence="8">The sequence shown here is derived from an EMBL/GenBank/DDBJ whole genome shotgun (WGS) entry which is preliminary data.</text>
</comment>
<evidence type="ECO:0000256" key="3">
    <source>
        <dbReference type="ARBA" id="ARBA00022679"/>
    </source>
</evidence>
<gene>
    <name evidence="8" type="ORF">DWU89_16925</name>
    <name evidence="7" type="ORF">H8784_16520</name>
</gene>
<keyword evidence="3 8" id="KW-0808">Transferase</keyword>
<dbReference type="InterPro" id="IPR000182">
    <property type="entry name" value="GNAT_dom"/>
</dbReference>
<keyword evidence="2" id="KW-1277">Toxin-antitoxin system</keyword>
<evidence type="ECO:0000259" key="6">
    <source>
        <dbReference type="PROSITE" id="PS51186"/>
    </source>
</evidence>
<evidence type="ECO:0000313" key="8">
    <source>
        <dbReference type="EMBL" id="RDU47976.1"/>
    </source>
</evidence>
<dbReference type="InterPro" id="IPR016181">
    <property type="entry name" value="Acyl_CoA_acyltransferase"/>
</dbReference>
<comment type="catalytic activity">
    <reaction evidence="5">
        <text>glycyl-tRNA(Gly) + acetyl-CoA = N-acetylglycyl-tRNA(Gly) + CoA + H(+)</text>
        <dbReference type="Rhea" id="RHEA:81867"/>
        <dbReference type="Rhea" id="RHEA-COMP:9683"/>
        <dbReference type="Rhea" id="RHEA-COMP:19766"/>
        <dbReference type="ChEBI" id="CHEBI:15378"/>
        <dbReference type="ChEBI" id="CHEBI:57287"/>
        <dbReference type="ChEBI" id="CHEBI:57288"/>
        <dbReference type="ChEBI" id="CHEBI:78522"/>
        <dbReference type="ChEBI" id="CHEBI:232036"/>
    </reaction>
</comment>
<evidence type="ECO:0000256" key="1">
    <source>
        <dbReference type="ARBA" id="ARBA00022491"/>
    </source>
</evidence>
<dbReference type="GO" id="GO:0016747">
    <property type="term" value="F:acyltransferase activity, transferring groups other than amino-acyl groups"/>
    <property type="evidence" value="ECO:0007669"/>
    <property type="project" value="InterPro"/>
</dbReference>
<reference evidence="8 9" key="1">
    <citation type="submission" date="2018-07" db="EMBL/GenBank/DDBJ databases">
        <title>Parabacteroides acidifaciens nov. sp., isolated from human feces.</title>
        <authorList>
            <person name="Wang Y.J."/>
        </authorList>
    </citation>
    <scope>NUCLEOTIDE SEQUENCE [LARGE SCALE GENOMIC DNA]</scope>
    <source>
        <strain evidence="8 9">426-9</strain>
    </source>
</reference>
<dbReference type="EMBL" id="JACRTI010000053">
    <property type="protein sequence ID" value="MBC8603319.1"/>
    <property type="molecule type" value="Genomic_DNA"/>
</dbReference>
<feature type="domain" description="N-acetyltransferase" evidence="6">
    <location>
        <begin position="1"/>
        <end position="166"/>
    </location>
</feature>
<organism evidence="8 9">
    <name type="scientific">Parabacteroides acidifaciens</name>
    <dbReference type="NCBI Taxonomy" id="2290935"/>
    <lineage>
        <taxon>Bacteria</taxon>
        <taxon>Pseudomonadati</taxon>
        <taxon>Bacteroidota</taxon>
        <taxon>Bacteroidia</taxon>
        <taxon>Bacteroidales</taxon>
        <taxon>Tannerellaceae</taxon>
        <taxon>Parabacteroides</taxon>
    </lineage>
</organism>
<dbReference type="PANTHER" id="PTHR36449:SF1">
    <property type="entry name" value="ACETYLTRANSFERASE"/>
    <property type="match status" value="1"/>
</dbReference>
<name>A0A3D8HAF4_9BACT</name>
<dbReference type="AlphaFoldDB" id="A0A3D8HAF4"/>